<dbReference type="Pfam" id="PF13515">
    <property type="entry name" value="FUSC_2"/>
    <property type="match status" value="1"/>
</dbReference>
<dbReference type="EMBL" id="CP091139">
    <property type="protein sequence ID" value="UUT36591.1"/>
    <property type="molecule type" value="Genomic_DNA"/>
</dbReference>
<evidence type="ECO:0000256" key="5">
    <source>
        <dbReference type="SAM" id="Phobius"/>
    </source>
</evidence>
<protein>
    <recommendedName>
        <fullName evidence="7">Integral membrane bound transporter domain-containing protein</fullName>
    </recommendedName>
</protein>
<evidence type="ECO:0000256" key="4">
    <source>
        <dbReference type="ARBA" id="ARBA00023136"/>
    </source>
</evidence>
<comment type="subcellular location">
    <subcellularLocation>
        <location evidence="1">Membrane</location>
        <topology evidence="1">Multi-pass membrane protein</topology>
    </subcellularLocation>
</comment>
<feature type="domain" description="Integral membrane bound transporter" evidence="7">
    <location>
        <begin position="2"/>
        <end position="83"/>
    </location>
</feature>
<proteinExistence type="predicted"/>
<dbReference type="RefSeq" id="WP_259613254.1">
    <property type="nucleotide sequence ID" value="NZ_CP091139.2"/>
</dbReference>
<keyword evidence="3 5" id="KW-1133">Transmembrane helix</keyword>
<keyword evidence="2 5" id="KW-0812">Transmembrane</keyword>
<feature type="transmembrane region" description="Helical" evidence="5">
    <location>
        <begin position="70"/>
        <end position="91"/>
    </location>
</feature>
<keyword evidence="6" id="KW-0732">Signal</keyword>
<accession>A0ABY5NN15</accession>
<evidence type="ECO:0000256" key="6">
    <source>
        <dbReference type="SAM" id="SignalP"/>
    </source>
</evidence>
<feature type="chain" id="PRO_5045897019" description="Integral membrane bound transporter domain-containing protein" evidence="6">
    <location>
        <begin position="22"/>
        <end position="103"/>
    </location>
</feature>
<keyword evidence="9" id="KW-1185">Reference proteome</keyword>
<evidence type="ECO:0000313" key="8">
    <source>
        <dbReference type="EMBL" id="UUT36591.1"/>
    </source>
</evidence>
<evidence type="ECO:0000256" key="1">
    <source>
        <dbReference type="ARBA" id="ARBA00004141"/>
    </source>
</evidence>
<evidence type="ECO:0000256" key="2">
    <source>
        <dbReference type="ARBA" id="ARBA00022692"/>
    </source>
</evidence>
<dbReference type="Proteomes" id="UP001054811">
    <property type="component" value="Chromosome"/>
</dbReference>
<evidence type="ECO:0000259" key="7">
    <source>
        <dbReference type="Pfam" id="PF13515"/>
    </source>
</evidence>
<organism evidence="8 9">
    <name type="scientific">Microbacterium elymi</name>
    <dbReference type="NCBI Taxonomy" id="2909587"/>
    <lineage>
        <taxon>Bacteria</taxon>
        <taxon>Bacillati</taxon>
        <taxon>Actinomycetota</taxon>
        <taxon>Actinomycetes</taxon>
        <taxon>Micrococcales</taxon>
        <taxon>Microbacteriaceae</taxon>
        <taxon>Microbacterium</taxon>
    </lineage>
</organism>
<dbReference type="InterPro" id="IPR049453">
    <property type="entry name" value="Memb_transporter_dom"/>
</dbReference>
<evidence type="ECO:0000313" key="9">
    <source>
        <dbReference type="Proteomes" id="UP001054811"/>
    </source>
</evidence>
<feature type="signal peptide" evidence="6">
    <location>
        <begin position="1"/>
        <end position="21"/>
    </location>
</feature>
<reference evidence="8" key="1">
    <citation type="submission" date="2022-01" db="EMBL/GenBank/DDBJ databases">
        <title>Microbacterium eymi and Microbacterium rhizovicinus sp. nov., isolated from the rhizospheric soil of Elymus tsukushiensis, a plant native to the Dokdo Islands, Republic of Korea.</title>
        <authorList>
            <person name="Hwang Y.J."/>
        </authorList>
    </citation>
    <scope>NUCLEOTIDE SEQUENCE</scope>
    <source>
        <strain evidence="8">KUDC0405</strain>
    </source>
</reference>
<feature type="transmembrane region" description="Helical" evidence="5">
    <location>
        <begin position="39"/>
        <end position="58"/>
    </location>
</feature>
<name>A0ABY5NN15_9MICO</name>
<evidence type="ECO:0000256" key="3">
    <source>
        <dbReference type="ARBA" id="ARBA00022989"/>
    </source>
</evidence>
<gene>
    <name evidence="8" type="ORF">L2X98_25265</name>
</gene>
<keyword evidence="4 5" id="KW-0472">Membrane</keyword>
<sequence length="103" mass="10844">MVGAFAAAALALLGPQTSITAAAVGLALAALSATQASRWYVAPGFTSFIALTLILQGPDRQPVARFVERVFETCLGVGLALFFGAVIPAGIRLWRARRRTLKD</sequence>